<dbReference type="InterPro" id="IPR003593">
    <property type="entry name" value="AAA+_ATPase"/>
</dbReference>
<accession>A0ABD8A8F9</accession>
<keyword evidence="7" id="KW-1185">Reference proteome</keyword>
<dbReference type="EMBL" id="CP137641">
    <property type="protein sequence ID" value="WOX55810.1"/>
    <property type="molecule type" value="Genomic_DNA"/>
</dbReference>
<keyword evidence="2" id="KW-0547">Nucleotide-binding</keyword>
<protein>
    <submittedName>
        <fullName evidence="6">ABC transporter ATP-binding protein</fullName>
    </submittedName>
</protein>
<evidence type="ECO:0000256" key="2">
    <source>
        <dbReference type="ARBA" id="ARBA00022741"/>
    </source>
</evidence>
<keyword evidence="1" id="KW-0813">Transport</keyword>
<evidence type="ECO:0000313" key="6">
    <source>
        <dbReference type="EMBL" id="WOX55810.1"/>
    </source>
</evidence>
<dbReference type="InterPro" id="IPR050153">
    <property type="entry name" value="Metal_Ion_Import_ABC"/>
</dbReference>
<organism evidence="6 7">
    <name type="scientific">Methanoculleus palmolei</name>
    <dbReference type="NCBI Taxonomy" id="72612"/>
    <lineage>
        <taxon>Archaea</taxon>
        <taxon>Methanobacteriati</taxon>
        <taxon>Methanobacteriota</taxon>
        <taxon>Stenosarchaea group</taxon>
        <taxon>Methanomicrobia</taxon>
        <taxon>Methanomicrobiales</taxon>
        <taxon>Methanomicrobiaceae</taxon>
        <taxon>Methanoculleus</taxon>
    </lineage>
</organism>
<gene>
    <name evidence="6" type="ORF">R6Y95_00390</name>
</gene>
<feature type="region of interest" description="Disordered" evidence="4">
    <location>
        <begin position="184"/>
        <end position="213"/>
    </location>
</feature>
<dbReference type="SMART" id="SM00382">
    <property type="entry name" value="AAA"/>
    <property type="match status" value="1"/>
</dbReference>
<dbReference type="SUPFAM" id="SSF52540">
    <property type="entry name" value="P-loop containing nucleoside triphosphate hydrolases"/>
    <property type="match status" value="1"/>
</dbReference>
<feature type="domain" description="ABC transporter" evidence="5">
    <location>
        <begin position="3"/>
        <end position="213"/>
    </location>
</feature>
<name>A0ABD8A8F9_9EURY</name>
<evidence type="ECO:0000313" key="7">
    <source>
        <dbReference type="Proteomes" id="UP001626603"/>
    </source>
</evidence>
<dbReference type="CDD" id="cd03214">
    <property type="entry name" value="ABC_Iron-Siderophores_B12_Hemin"/>
    <property type="match status" value="1"/>
</dbReference>
<keyword evidence="3 6" id="KW-0067">ATP-binding</keyword>
<dbReference type="InterPro" id="IPR017871">
    <property type="entry name" value="ABC_transporter-like_CS"/>
</dbReference>
<dbReference type="Proteomes" id="UP001626603">
    <property type="component" value="Chromosome"/>
</dbReference>
<evidence type="ECO:0000256" key="1">
    <source>
        <dbReference type="ARBA" id="ARBA00022448"/>
    </source>
</evidence>
<dbReference type="PANTHER" id="PTHR42734:SF21">
    <property type="entry name" value="IRON ABC TRANSPORTER, ATP-BINDING PROTEIN"/>
    <property type="match status" value="1"/>
</dbReference>
<dbReference type="PANTHER" id="PTHR42734">
    <property type="entry name" value="METAL TRANSPORT SYSTEM ATP-BINDING PROTEIN TM_0124-RELATED"/>
    <property type="match status" value="1"/>
</dbReference>
<dbReference type="InterPro" id="IPR027417">
    <property type="entry name" value="P-loop_NTPase"/>
</dbReference>
<dbReference type="PROSITE" id="PS00211">
    <property type="entry name" value="ABC_TRANSPORTER_1"/>
    <property type="match status" value="1"/>
</dbReference>
<dbReference type="GO" id="GO:0005524">
    <property type="term" value="F:ATP binding"/>
    <property type="evidence" value="ECO:0007669"/>
    <property type="project" value="UniProtKB-KW"/>
</dbReference>
<sequence>MKLEAKHLSFRYRADPVLNDVCIIAEPMVTAVIGPNAAGKSTLLRCLCGILKPEGSILLDGKDLKAYGNDDLLQAVSYLPQDSSSNAALTVFEAVLLGRLNSLSWTVTDEDLSLTLDALENLGIEELAKVPLNELSGGQKQMVSIAQSIAKKPAVLLMDEPTNSLDLQHQLELFDLIRTITKRHEHDDGRRPARPQPGCEIRGQDRAAELRDG</sequence>
<evidence type="ECO:0000259" key="5">
    <source>
        <dbReference type="PROSITE" id="PS50893"/>
    </source>
</evidence>
<feature type="compositionally biased region" description="Basic and acidic residues" evidence="4">
    <location>
        <begin position="202"/>
        <end position="213"/>
    </location>
</feature>
<evidence type="ECO:0000256" key="4">
    <source>
        <dbReference type="SAM" id="MobiDB-lite"/>
    </source>
</evidence>
<reference evidence="6 7" key="1">
    <citation type="submission" date="2023-10" db="EMBL/GenBank/DDBJ databases">
        <title>The complete genome sequence of Methanoculleus palmolei DSM 4273.</title>
        <authorList>
            <person name="Lai S.-J."/>
            <person name="You Y.-T."/>
            <person name="Chen S.-C."/>
        </authorList>
    </citation>
    <scope>NUCLEOTIDE SEQUENCE [LARGE SCALE GENOMIC DNA]</scope>
    <source>
        <strain evidence="6 7">DSM 4273</strain>
    </source>
</reference>
<dbReference type="AlphaFoldDB" id="A0ABD8A8F9"/>
<dbReference type="InterPro" id="IPR003439">
    <property type="entry name" value="ABC_transporter-like_ATP-bd"/>
</dbReference>
<dbReference type="PROSITE" id="PS50893">
    <property type="entry name" value="ABC_TRANSPORTER_2"/>
    <property type="match status" value="1"/>
</dbReference>
<dbReference type="Gene3D" id="3.40.50.300">
    <property type="entry name" value="P-loop containing nucleotide triphosphate hydrolases"/>
    <property type="match status" value="1"/>
</dbReference>
<dbReference type="Pfam" id="PF00005">
    <property type="entry name" value="ABC_tran"/>
    <property type="match status" value="1"/>
</dbReference>
<evidence type="ECO:0000256" key="3">
    <source>
        <dbReference type="ARBA" id="ARBA00022840"/>
    </source>
</evidence>
<proteinExistence type="predicted"/>